<sequence>MHLFFKISILSVPIIFTGCISTPKNTPAIEYYSPPQASSQTATIIGDLYNRKYLADTIAFVFAVDKKKVENGYHQLKEPLILQIGEHDLQIWCGQGSYNYTNLVKVHIEPNKRYQVGYELNPNKQEGCVFWINDLETKKPVTELVNGVGLWRANAITDLPIQAFLEPRPDSGQGYTVVPIRIINKMGSH</sequence>
<evidence type="ECO:0000313" key="1">
    <source>
        <dbReference type="EMBL" id="MCF0265696.1"/>
    </source>
</evidence>
<comment type="caution">
    <text evidence="1">The sequence shown here is derived from an EMBL/GenBank/DDBJ whole genome shotgun (WGS) entry which is preliminary data.</text>
</comment>
<dbReference type="Proteomes" id="UP000887320">
    <property type="component" value="Unassembled WGS sequence"/>
</dbReference>
<dbReference type="RefSeq" id="WP_234623770.1">
    <property type="nucleotide sequence ID" value="NZ_JAHWXT010000005.1"/>
</dbReference>
<protein>
    <submittedName>
        <fullName evidence="1">Uncharacterized protein</fullName>
    </submittedName>
</protein>
<dbReference type="AlphaFoldDB" id="A0A8X8GJ45"/>
<dbReference type="EMBL" id="JAHWXT010000005">
    <property type="protein sequence ID" value="MCF0265696.1"/>
    <property type="molecule type" value="Genomic_DNA"/>
</dbReference>
<reference evidence="1" key="1">
    <citation type="submission" date="2021-07" db="EMBL/GenBank/DDBJ databases">
        <authorList>
            <person name="Fernandez M."/>
            <person name="Pereira P."/>
            <person name="Torres Tejerizo G.A."/>
            <person name="Gonzalez P."/>
            <person name="Agostini E."/>
        </authorList>
    </citation>
    <scope>NUCLEOTIDE SEQUENCE</scope>
    <source>
        <strain evidence="1">SFC 500-1A</strain>
    </source>
</reference>
<name>A0A8X8GJ45_ACIGI</name>
<gene>
    <name evidence="1" type="ORF">KW868_14710</name>
</gene>
<evidence type="ECO:0000313" key="2">
    <source>
        <dbReference type="Proteomes" id="UP000887320"/>
    </source>
</evidence>
<dbReference type="PROSITE" id="PS51257">
    <property type="entry name" value="PROKAR_LIPOPROTEIN"/>
    <property type="match status" value="1"/>
</dbReference>
<proteinExistence type="predicted"/>
<accession>A0A8X8GJ45</accession>
<organism evidence="1 2">
    <name type="scientific">Acinetobacter guillouiae</name>
    <name type="common">Acinetobacter genomosp. 11</name>
    <dbReference type="NCBI Taxonomy" id="106649"/>
    <lineage>
        <taxon>Bacteria</taxon>
        <taxon>Pseudomonadati</taxon>
        <taxon>Pseudomonadota</taxon>
        <taxon>Gammaproteobacteria</taxon>
        <taxon>Moraxellales</taxon>
        <taxon>Moraxellaceae</taxon>
        <taxon>Acinetobacter</taxon>
    </lineage>
</organism>